<feature type="transmembrane region" description="Helical" evidence="2">
    <location>
        <begin position="84"/>
        <end position="104"/>
    </location>
</feature>
<feature type="transmembrane region" description="Helical" evidence="2">
    <location>
        <begin position="150"/>
        <end position="174"/>
    </location>
</feature>
<dbReference type="RefSeq" id="WP_185692962.1">
    <property type="nucleotide sequence ID" value="NZ_JACHVA010000083.1"/>
</dbReference>
<keyword evidence="2" id="KW-0812">Transmembrane</keyword>
<dbReference type="InterPro" id="IPR002541">
    <property type="entry name" value="Cyt_c_assembly"/>
</dbReference>
<feature type="compositionally biased region" description="Polar residues" evidence="1">
    <location>
        <begin position="291"/>
        <end position="304"/>
    </location>
</feature>
<dbReference type="Pfam" id="PF01578">
    <property type="entry name" value="Cytochrom_C_asm"/>
    <property type="match status" value="1"/>
</dbReference>
<feature type="transmembrane region" description="Helical" evidence="2">
    <location>
        <begin position="230"/>
        <end position="250"/>
    </location>
</feature>
<reference evidence="4 5" key="1">
    <citation type="submission" date="2020-07" db="EMBL/GenBank/DDBJ databases">
        <authorList>
            <person name="Feng X."/>
        </authorList>
    </citation>
    <scope>NUCLEOTIDE SEQUENCE [LARGE SCALE GENOMIC DNA]</scope>
    <source>
        <strain evidence="4 5">JCM14086</strain>
    </source>
</reference>
<feature type="transmembrane region" description="Helical" evidence="2">
    <location>
        <begin position="262"/>
        <end position="280"/>
    </location>
</feature>
<dbReference type="AlphaFoldDB" id="A0A7X1B0K6"/>
<organism evidence="4 5">
    <name type="scientific">Puniceicoccus vermicola</name>
    <dbReference type="NCBI Taxonomy" id="388746"/>
    <lineage>
        <taxon>Bacteria</taxon>
        <taxon>Pseudomonadati</taxon>
        <taxon>Verrucomicrobiota</taxon>
        <taxon>Opitutia</taxon>
        <taxon>Puniceicoccales</taxon>
        <taxon>Puniceicoccaceae</taxon>
        <taxon>Puniceicoccus</taxon>
    </lineage>
</organism>
<dbReference type="GO" id="GO:0020037">
    <property type="term" value="F:heme binding"/>
    <property type="evidence" value="ECO:0007669"/>
    <property type="project" value="InterPro"/>
</dbReference>
<comment type="caution">
    <text evidence="4">The sequence shown here is derived from an EMBL/GenBank/DDBJ whole genome shotgun (WGS) entry which is preliminary data.</text>
</comment>
<evidence type="ECO:0000313" key="5">
    <source>
        <dbReference type="Proteomes" id="UP000525652"/>
    </source>
</evidence>
<gene>
    <name evidence="4" type="primary">ccsA</name>
    <name evidence="4" type="ORF">H5P30_10795</name>
</gene>
<dbReference type="Proteomes" id="UP000525652">
    <property type="component" value="Unassembled WGS sequence"/>
</dbReference>
<sequence>MAQSNGGIRHSFGLIFPVSDPDRFLVWLSMAAYGLAALYGIVRLLRRKPGTRTVTYPLIFVGFLLQTAGLYLRGMQYGACPLGNTFEVVQFIVWSTTFLFLVIGPVFQVHLLGTATAALVTATGLISLLVPNWDYPHTSTLFGGDPLIEFHAAVSIFSYGIFGLLSTVAILYLIQYNALERKWRSRIFALLPSIVKLDNLARRLLSAGILVLTLAFLSGLMVWFDEAWEALHWKLLTVAILWLGYGVVWIMRLRQRFSPHRAAICFLTLYLFALFSLWPVSRSHDSKDQESPPSTEHLTPPTSK</sequence>
<feature type="region of interest" description="Disordered" evidence="1">
    <location>
        <begin position="284"/>
        <end position="304"/>
    </location>
</feature>
<keyword evidence="2" id="KW-0472">Membrane</keyword>
<feature type="transmembrane region" description="Helical" evidence="2">
    <location>
        <begin position="24"/>
        <end position="42"/>
    </location>
</feature>
<feature type="domain" description="Cytochrome c assembly protein" evidence="3">
    <location>
        <begin position="83"/>
        <end position="274"/>
    </location>
</feature>
<proteinExistence type="predicted"/>
<feature type="transmembrane region" description="Helical" evidence="2">
    <location>
        <begin position="204"/>
        <end position="224"/>
    </location>
</feature>
<protein>
    <submittedName>
        <fullName evidence="4">Cytochrome c biogenesis protein CcsA</fullName>
    </submittedName>
</protein>
<dbReference type="EMBL" id="JACHVA010000083">
    <property type="protein sequence ID" value="MBC2602265.1"/>
    <property type="molecule type" value="Genomic_DNA"/>
</dbReference>
<evidence type="ECO:0000256" key="1">
    <source>
        <dbReference type="SAM" id="MobiDB-lite"/>
    </source>
</evidence>
<name>A0A7X1B0K6_9BACT</name>
<dbReference type="GO" id="GO:0017004">
    <property type="term" value="P:cytochrome complex assembly"/>
    <property type="evidence" value="ECO:0007669"/>
    <property type="project" value="InterPro"/>
</dbReference>
<feature type="transmembrane region" description="Helical" evidence="2">
    <location>
        <begin position="111"/>
        <end position="130"/>
    </location>
</feature>
<keyword evidence="2" id="KW-1133">Transmembrane helix</keyword>
<feature type="transmembrane region" description="Helical" evidence="2">
    <location>
        <begin position="54"/>
        <end position="72"/>
    </location>
</feature>
<evidence type="ECO:0000259" key="3">
    <source>
        <dbReference type="Pfam" id="PF01578"/>
    </source>
</evidence>
<evidence type="ECO:0000256" key="2">
    <source>
        <dbReference type="SAM" id="Phobius"/>
    </source>
</evidence>
<accession>A0A7X1B0K6</accession>
<evidence type="ECO:0000313" key="4">
    <source>
        <dbReference type="EMBL" id="MBC2602265.1"/>
    </source>
</evidence>
<keyword evidence="5" id="KW-1185">Reference proteome</keyword>